<dbReference type="Proteomes" id="UP000014803">
    <property type="component" value="Chromosome"/>
</dbReference>
<dbReference type="KEGG" id="scu:SCE1572_24735"/>
<dbReference type="AlphaFoldDB" id="S4XW13"/>
<accession>S4XW13</accession>
<proteinExistence type="predicted"/>
<organism evidence="1 2">
    <name type="scientific">Sorangium cellulosum So0157-2</name>
    <dbReference type="NCBI Taxonomy" id="1254432"/>
    <lineage>
        <taxon>Bacteria</taxon>
        <taxon>Pseudomonadati</taxon>
        <taxon>Myxococcota</taxon>
        <taxon>Polyangia</taxon>
        <taxon>Polyangiales</taxon>
        <taxon>Polyangiaceae</taxon>
        <taxon>Sorangium</taxon>
    </lineage>
</organism>
<gene>
    <name evidence="1" type="ORF">SCE1572_24735</name>
</gene>
<dbReference type="EMBL" id="CP003969">
    <property type="protein sequence ID" value="AGP37412.1"/>
    <property type="molecule type" value="Genomic_DNA"/>
</dbReference>
<name>S4XW13_SORCE</name>
<reference evidence="1 2" key="1">
    <citation type="journal article" date="2013" name="Sci. Rep.">
        <title>Extraordinary expansion of a Sorangium cellulosum genome from an alkaline milieu.</title>
        <authorList>
            <person name="Han K."/>
            <person name="Li Z.F."/>
            <person name="Peng R."/>
            <person name="Zhu L.P."/>
            <person name="Zhou T."/>
            <person name="Wang L.G."/>
            <person name="Li S.G."/>
            <person name="Zhang X.B."/>
            <person name="Hu W."/>
            <person name="Wu Z.H."/>
            <person name="Qin N."/>
            <person name="Li Y.Z."/>
        </authorList>
    </citation>
    <scope>NUCLEOTIDE SEQUENCE [LARGE SCALE GENOMIC DNA]</scope>
    <source>
        <strain evidence="1 2">So0157-2</strain>
    </source>
</reference>
<protein>
    <submittedName>
        <fullName evidence="1">Uncharacterized protein</fullName>
    </submittedName>
</protein>
<evidence type="ECO:0000313" key="1">
    <source>
        <dbReference type="EMBL" id="AGP37412.1"/>
    </source>
</evidence>
<sequence>MSLGTSCGLCSTGWEIEQKSFEEDDGASRDA</sequence>
<evidence type="ECO:0000313" key="2">
    <source>
        <dbReference type="Proteomes" id="UP000014803"/>
    </source>
</evidence>
<dbReference type="HOGENOM" id="CLU_3398513_0_0_7"/>